<feature type="signal peptide" evidence="1">
    <location>
        <begin position="1"/>
        <end position="19"/>
    </location>
</feature>
<gene>
    <name evidence="3" type="ORF">C3K47_03495</name>
</gene>
<feature type="chain" id="PRO_5015639541" description="FAS1 domain-containing protein" evidence="1">
    <location>
        <begin position="20"/>
        <end position="180"/>
    </location>
</feature>
<dbReference type="SUPFAM" id="SSF82153">
    <property type="entry name" value="FAS1 domain"/>
    <property type="match status" value="1"/>
</dbReference>
<dbReference type="InterPro" id="IPR036378">
    <property type="entry name" value="FAS1_dom_sf"/>
</dbReference>
<evidence type="ECO:0000313" key="4">
    <source>
        <dbReference type="Proteomes" id="UP000236893"/>
    </source>
</evidence>
<keyword evidence="4" id="KW-1185">Reference proteome</keyword>
<dbReference type="Proteomes" id="UP000236893">
    <property type="component" value="Unassembled WGS sequence"/>
</dbReference>
<keyword evidence="1" id="KW-0732">Signal</keyword>
<name>A0A2S5A795_9SPHI</name>
<dbReference type="InterPro" id="IPR000782">
    <property type="entry name" value="FAS1_domain"/>
</dbReference>
<comment type="caution">
    <text evidence="3">The sequence shown here is derived from an EMBL/GenBank/DDBJ whole genome shotgun (WGS) entry which is preliminary data.</text>
</comment>
<dbReference type="Gene3D" id="2.30.180.10">
    <property type="entry name" value="FAS1 domain"/>
    <property type="match status" value="1"/>
</dbReference>
<accession>A0A2S5A795</accession>
<evidence type="ECO:0000259" key="2">
    <source>
        <dbReference type="PROSITE" id="PS50213"/>
    </source>
</evidence>
<dbReference type="Pfam" id="PF02469">
    <property type="entry name" value="Fasciclin"/>
    <property type="match status" value="1"/>
</dbReference>
<protein>
    <recommendedName>
        <fullName evidence="2">FAS1 domain-containing protein</fullName>
    </recommendedName>
</protein>
<dbReference type="RefSeq" id="WP_103787727.1">
    <property type="nucleotide sequence ID" value="NZ_PQVF01000002.1"/>
</dbReference>
<proteinExistence type="predicted"/>
<dbReference type="SMART" id="SM00554">
    <property type="entry name" value="FAS1"/>
    <property type="match status" value="1"/>
</dbReference>
<organism evidence="3 4">
    <name type="scientific">Solitalea longa</name>
    <dbReference type="NCBI Taxonomy" id="2079460"/>
    <lineage>
        <taxon>Bacteria</taxon>
        <taxon>Pseudomonadati</taxon>
        <taxon>Bacteroidota</taxon>
        <taxon>Sphingobacteriia</taxon>
        <taxon>Sphingobacteriales</taxon>
        <taxon>Sphingobacteriaceae</taxon>
        <taxon>Solitalea</taxon>
    </lineage>
</organism>
<sequence>MKKFILCIICICTFNTVFAQDFRPIVIPPYAGFDEILAKDKEHFSVMVGLLKTADLPELQSSKSSFTLFAPTNEAFNNMPKGFIENAQKDKALAQKFIRAHLLKGKVLFAQVFNGSVGGGKVTKVFYSLNNEKIEIQCDDHPMSMEKEHHPLINQKAKTIYSDVEGKYNVIQVLDGVLYN</sequence>
<dbReference type="PROSITE" id="PS50213">
    <property type="entry name" value="FAS1"/>
    <property type="match status" value="1"/>
</dbReference>
<dbReference type="AlphaFoldDB" id="A0A2S5A795"/>
<evidence type="ECO:0000256" key="1">
    <source>
        <dbReference type="SAM" id="SignalP"/>
    </source>
</evidence>
<reference evidence="3 4" key="1">
    <citation type="submission" date="2018-01" db="EMBL/GenBank/DDBJ databases">
        <authorList>
            <person name="Gaut B.S."/>
            <person name="Morton B.R."/>
            <person name="Clegg M.T."/>
            <person name="Duvall M.R."/>
        </authorList>
    </citation>
    <scope>NUCLEOTIDE SEQUENCE [LARGE SCALE GENOMIC DNA]</scope>
    <source>
        <strain evidence="3 4">HR-AV</strain>
    </source>
</reference>
<dbReference type="EMBL" id="PQVF01000002">
    <property type="protein sequence ID" value="POY38470.1"/>
    <property type="molecule type" value="Genomic_DNA"/>
</dbReference>
<evidence type="ECO:0000313" key="3">
    <source>
        <dbReference type="EMBL" id="POY38470.1"/>
    </source>
</evidence>
<feature type="domain" description="FAS1" evidence="2">
    <location>
        <begin position="31"/>
        <end position="178"/>
    </location>
</feature>
<dbReference type="OrthoDB" id="9800666at2"/>